<evidence type="ECO:0000256" key="1">
    <source>
        <dbReference type="SAM" id="SignalP"/>
    </source>
</evidence>
<feature type="chain" id="PRO_5046782365" description="DUF4397 domain-containing protein" evidence="1">
    <location>
        <begin position="25"/>
        <end position="281"/>
    </location>
</feature>
<feature type="signal peptide" evidence="1">
    <location>
        <begin position="1"/>
        <end position="24"/>
    </location>
</feature>
<comment type="caution">
    <text evidence="2">The sequence shown here is derived from an EMBL/GenBank/DDBJ whole genome shotgun (WGS) entry which is preliminary data.</text>
</comment>
<proteinExistence type="predicted"/>
<accession>A0ABT4LDD3</accession>
<evidence type="ECO:0000313" key="3">
    <source>
        <dbReference type="Proteomes" id="UP001144347"/>
    </source>
</evidence>
<organism evidence="2 3">
    <name type="scientific">Pedobacter punctiformis</name>
    <dbReference type="NCBI Taxonomy" id="3004097"/>
    <lineage>
        <taxon>Bacteria</taxon>
        <taxon>Pseudomonadati</taxon>
        <taxon>Bacteroidota</taxon>
        <taxon>Sphingobacteriia</taxon>
        <taxon>Sphingobacteriales</taxon>
        <taxon>Sphingobacteriaceae</taxon>
        <taxon>Pedobacter</taxon>
    </lineage>
</organism>
<sequence>MNKKMKSVYIFFLFILSNVASVFAQTGINTKTPAQQLHVAGTTSAAPIGTSGISLVKPTIRIDGLNKVNNPLVYSVAAPLTSPASLVQAVSVTQDGNMILSYDYAIPYFVTSLGSDELVPPTPLAAPFLIKTPNTPSSGNLGSNGSTEGILKTYTFTLNQASVVHFLASVSVSVYDYNNPANLSMDGLAKAYHVHFRFSSSPAGAGINNSALFGSDGNSYANATNFAPAGPMYVQPESYLMLPKGVYTVQLVARIYGNDYPFTGVFGTGSADRISIVAIPY</sequence>
<keyword evidence="3" id="KW-1185">Reference proteome</keyword>
<dbReference type="Proteomes" id="UP001144347">
    <property type="component" value="Unassembled WGS sequence"/>
</dbReference>
<dbReference type="EMBL" id="JAPWGM010000012">
    <property type="protein sequence ID" value="MCZ4245934.1"/>
    <property type="molecule type" value="Genomic_DNA"/>
</dbReference>
<evidence type="ECO:0008006" key="4">
    <source>
        <dbReference type="Google" id="ProtNLM"/>
    </source>
</evidence>
<keyword evidence="1" id="KW-0732">Signal</keyword>
<protein>
    <recommendedName>
        <fullName evidence="4">DUF4397 domain-containing protein</fullName>
    </recommendedName>
</protein>
<reference evidence="2" key="1">
    <citation type="submission" date="2022-12" db="EMBL/GenBank/DDBJ databases">
        <title>Genome sequence of HCMS5-2.</title>
        <authorList>
            <person name="Woo H."/>
        </authorList>
    </citation>
    <scope>NUCLEOTIDE SEQUENCE</scope>
    <source>
        <strain evidence="2">HCMS5-2</strain>
    </source>
</reference>
<name>A0ABT4LDD3_9SPHI</name>
<evidence type="ECO:0000313" key="2">
    <source>
        <dbReference type="EMBL" id="MCZ4245934.1"/>
    </source>
</evidence>
<dbReference type="RefSeq" id="WP_269428972.1">
    <property type="nucleotide sequence ID" value="NZ_JAPWGM010000012.1"/>
</dbReference>
<gene>
    <name evidence="2" type="ORF">O0955_18140</name>
</gene>